<evidence type="ECO:0000256" key="2">
    <source>
        <dbReference type="ARBA" id="ARBA00022801"/>
    </source>
</evidence>
<sequence length="116" mass="13823">MGRLKSLPPRLSAPASRLTYLPGDRQAFDRDRDQQGWRKWYKTARWQKLRMFVLIRDLFTCQKCGRIEGDTSQLVADHKQPHRGVEALFWDILNLWTLCKPCHDSWKQRQERRGLG</sequence>
<reference evidence="6 7" key="1">
    <citation type="submission" date="2017-08" db="EMBL/GenBank/DDBJ databases">
        <title>Infants hospitalized years apart are colonized by the same room-sourced microbial strains.</title>
        <authorList>
            <person name="Brooks B."/>
            <person name="Olm M.R."/>
            <person name="Firek B.A."/>
            <person name="Baker R."/>
            <person name="Thomas B.C."/>
            <person name="Morowitz M.J."/>
            <person name="Banfield J.F."/>
        </authorList>
    </citation>
    <scope>NUCLEOTIDE SEQUENCE [LARGE SCALE GENOMIC DNA]</scope>
    <source>
        <strain evidence="6">S2_018_000_R3_119</strain>
    </source>
</reference>
<evidence type="ECO:0000313" key="7">
    <source>
        <dbReference type="Proteomes" id="UP000249555"/>
    </source>
</evidence>
<dbReference type="SMART" id="SM00507">
    <property type="entry name" value="HNHc"/>
    <property type="match status" value="1"/>
</dbReference>
<keyword evidence="1" id="KW-0540">Nuclease</keyword>
<dbReference type="CDD" id="cd00085">
    <property type="entry name" value="HNHc"/>
    <property type="match status" value="1"/>
</dbReference>
<dbReference type="Proteomes" id="UP000249555">
    <property type="component" value="Unassembled WGS sequence"/>
</dbReference>
<dbReference type="AlphaFoldDB" id="A0A2W4Z6M4"/>
<protein>
    <recommendedName>
        <fullName evidence="4">Putative HNH nuclease YajD</fullName>
    </recommendedName>
</protein>
<evidence type="ECO:0000259" key="5">
    <source>
        <dbReference type="SMART" id="SM00507"/>
    </source>
</evidence>
<dbReference type="InterPro" id="IPR003615">
    <property type="entry name" value="HNH_nuc"/>
</dbReference>
<dbReference type="PANTHER" id="PTHR41286:SF1">
    <property type="entry name" value="HNH NUCLEASE YAJD-RELATED"/>
    <property type="match status" value="1"/>
</dbReference>
<feature type="domain" description="HNH nuclease" evidence="5">
    <location>
        <begin position="48"/>
        <end position="104"/>
    </location>
</feature>
<dbReference type="Gene3D" id="1.10.30.50">
    <property type="match status" value="1"/>
</dbReference>
<keyword evidence="6" id="KW-0255">Endonuclease</keyword>
<dbReference type="EMBL" id="QFMX01000001">
    <property type="protein sequence ID" value="PZO77137.1"/>
    <property type="molecule type" value="Genomic_DNA"/>
</dbReference>
<evidence type="ECO:0000256" key="4">
    <source>
        <dbReference type="ARBA" id="ARBA00040194"/>
    </source>
</evidence>
<evidence type="ECO:0000313" key="6">
    <source>
        <dbReference type="EMBL" id="PZO77137.1"/>
    </source>
</evidence>
<organism evidence="6 7">
    <name type="scientific">Sphingomonas taxi</name>
    <dbReference type="NCBI Taxonomy" id="1549858"/>
    <lineage>
        <taxon>Bacteria</taxon>
        <taxon>Pseudomonadati</taxon>
        <taxon>Pseudomonadota</taxon>
        <taxon>Alphaproteobacteria</taxon>
        <taxon>Sphingomonadales</taxon>
        <taxon>Sphingomonadaceae</taxon>
        <taxon>Sphingomonas</taxon>
    </lineage>
</organism>
<gene>
    <name evidence="6" type="ORF">DI640_01410</name>
</gene>
<dbReference type="GO" id="GO:0005829">
    <property type="term" value="C:cytosol"/>
    <property type="evidence" value="ECO:0007669"/>
    <property type="project" value="TreeGrafter"/>
</dbReference>
<proteinExistence type="inferred from homology"/>
<dbReference type="PANTHER" id="PTHR41286">
    <property type="entry name" value="HNH NUCLEASE YAJD-RELATED"/>
    <property type="match status" value="1"/>
</dbReference>
<comment type="similarity">
    <text evidence="3">Belongs to the HNH nuclease family.</text>
</comment>
<dbReference type="GO" id="GO:0004519">
    <property type="term" value="F:endonuclease activity"/>
    <property type="evidence" value="ECO:0007669"/>
    <property type="project" value="UniProtKB-KW"/>
</dbReference>
<name>A0A2W4Z6M4_9SPHN</name>
<evidence type="ECO:0000256" key="1">
    <source>
        <dbReference type="ARBA" id="ARBA00022722"/>
    </source>
</evidence>
<dbReference type="Pfam" id="PF01844">
    <property type="entry name" value="HNH"/>
    <property type="match status" value="1"/>
</dbReference>
<comment type="caution">
    <text evidence="6">The sequence shown here is derived from an EMBL/GenBank/DDBJ whole genome shotgun (WGS) entry which is preliminary data.</text>
</comment>
<accession>A0A2W4Z6M4</accession>
<dbReference type="GO" id="GO:0008270">
    <property type="term" value="F:zinc ion binding"/>
    <property type="evidence" value="ECO:0007669"/>
    <property type="project" value="InterPro"/>
</dbReference>
<dbReference type="GO" id="GO:0003676">
    <property type="term" value="F:nucleic acid binding"/>
    <property type="evidence" value="ECO:0007669"/>
    <property type="project" value="InterPro"/>
</dbReference>
<dbReference type="GO" id="GO:0016787">
    <property type="term" value="F:hydrolase activity"/>
    <property type="evidence" value="ECO:0007669"/>
    <property type="project" value="UniProtKB-KW"/>
</dbReference>
<keyword evidence="2" id="KW-0378">Hydrolase</keyword>
<evidence type="ECO:0000256" key="3">
    <source>
        <dbReference type="ARBA" id="ARBA00038412"/>
    </source>
</evidence>
<dbReference type="InterPro" id="IPR002711">
    <property type="entry name" value="HNH"/>
</dbReference>